<dbReference type="VEuPathDB" id="FungiDB:BO97DRAFT_434051"/>
<dbReference type="PANTHER" id="PTHR11236:SF48">
    <property type="entry name" value="ISOCHORISMATE SYNTHASE MENF"/>
    <property type="match status" value="1"/>
</dbReference>
<keyword evidence="7" id="KW-1185">Reference proteome</keyword>
<feature type="domain" description="Chorismate-utilising enzyme C-terminal" evidence="5">
    <location>
        <begin position="201"/>
        <end position="324"/>
    </location>
</feature>
<gene>
    <name evidence="6" type="ORF">BO97DRAFT_434051</name>
</gene>
<organism evidence="6 7">
    <name type="scientific">Aspergillus homomorphus (strain CBS 101889)</name>
    <dbReference type="NCBI Taxonomy" id="1450537"/>
    <lineage>
        <taxon>Eukaryota</taxon>
        <taxon>Fungi</taxon>
        <taxon>Dikarya</taxon>
        <taxon>Ascomycota</taxon>
        <taxon>Pezizomycotina</taxon>
        <taxon>Eurotiomycetes</taxon>
        <taxon>Eurotiomycetidae</taxon>
        <taxon>Eurotiales</taxon>
        <taxon>Aspergillaceae</taxon>
        <taxon>Aspergillus</taxon>
        <taxon>Aspergillus subgen. Circumdati</taxon>
    </lineage>
</organism>
<dbReference type="GO" id="GO:0046872">
    <property type="term" value="F:metal ion binding"/>
    <property type="evidence" value="ECO:0007669"/>
    <property type="project" value="UniProtKB-KW"/>
</dbReference>
<dbReference type="InterPro" id="IPR015890">
    <property type="entry name" value="Chorismate_C"/>
</dbReference>
<keyword evidence="2" id="KW-0479">Metal-binding</keyword>
<evidence type="ECO:0000313" key="6">
    <source>
        <dbReference type="EMBL" id="RAL12897.1"/>
    </source>
</evidence>
<evidence type="ECO:0000259" key="5">
    <source>
        <dbReference type="Pfam" id="PF00425"/>
    </source>
</evidence>
<comment type="cofactor">
    <cofactor evidence="1">
        <name>Mg(2+)</name>
        <dbReference type="ChEBI" id="CHEBI:18420"/>
    </cofactor>
</comment>
<name>A0A395HYY6_ASPHC</name>
<dbReference type="InterPro" id="IPR005801">
    <property type="entry name" value="ADC_synthase"/>
</dbReference>
<evidence type="ECO:0000256" key="2">
    <source>
        <dbReference type="ARBA" id="ARBA00022723"/>
    </source>
</evidence>
<dbReference type="Gene3D" id="3.60.120.10">
    <property type="entry name" value="Anthranilate synthase"/>
    <property type="match status" value="2"/>
</dbReference>
<evidence type="ECO:0000313" key="7">
    <source>
        <dbReference type="Proteomes" id="UP000248961"/>
    </source>
</evidence>
<dbReference type="PANTHER" id="PTHR11236">
    <property type="entry name" value="AMINOBENZOATE/ANTHRANILATE SYNTHASE"/>
    <property type="match status" value="1"/>
</dbReference>
<proteinExistence type="predicted"/>
<accession>A0A395HYY6</accession>
<keyword evidence="3" id="KW-0460">Magnesium</keyword>
<dbReference type="GO" id="GO:0000162">
    <property type="term" value="P:L-tryptophan biosynthetic process"/>
    <property type="evidence" value="ECO:0007669"/>
    <property type="project" value="TreeGrafter"/>
</dbReference>
<keyword evidence="4" id="KW-0456">Lyase</keyword>
<dbReference type="Proteomes" id="UP000248961">
    <property type="component" value="Unassembled WGS sequence"/>
</dbReference>
<dbReference type="InterPro" id="IPR019999">
    <property type="entry name" value="Anth_synth_I-like"/>
</dbReference>
<dbReference type="OrthoDB" id="1865897at2759"/>
<dbReference type="Pfam" id="PF00425">
    <property type="entry name" value="Chorismate_bind"/>
    <property type="match status" value="1"/>
</dbReference>
<dbReference type="STRING" id="1450537.A0A395HYY6"/>
<evidence type="ECO:0000256" key="1">
    <source>
        <dbReference type="ARBA" id="ARBA00001946"/>
    </source>
</evidence>
<sequence length="338" mass="37014">MTQLFSAYSSRTSITLTPGKPAALERVIEILREHKNGDCYAYERGGEWYLGIGTHSSLAIDATGWTATVSAEYKGESHPVAGSLAGITRFFVSMHTDDTRKVFVYVGFTYAAHARGIPYTAGRWPLLSLMIQRVEVPFSRDKVILTGCDNVEVRGLADLINDTNSCDHTPIESIDTQDNAGEYTARVERALAKIVDGKYTKDSVIVEDLMSVRPRGSVQHLGSTVSGCLKPEKDPWDTLEVLFPSITASGIPKQAALEGIQRLEKRPRELYFGAVLLIHGNMTLEAALVLRTVFQDPVRQWVQVGAGVIAQSTPVRELTETGEKLASIAPFVVSETAK</sequence>
<protein>
    <submittedName>
        <fullName evidence="6">Salicylate synthetase</fullName>
    </submittedName>
</protein>
<dbReference type="RefSeq" id="XP_025552051.1">
    <property type="nucleotide sequence ID" value="XM_025697650.1"/>
</dbReference>
<dbReference type="EMBL" id="KZ824281">
    <property type="protein sequence ID" value="RAL12897.1"/>
    <property type="molecule type" value="Genomic_DNA"/>
</dbReference>
<evidence type="ECO:0000256" key="3">
    <source>
        <dbReference type="ARBA" id="ARBA00022842"/>
    </source>
</evidence>
<dbReference type="GO" id="GO:0016829">
    <property type="term" value="F:lyase activity"/>
    <property type="evidence" value="ECO:0007669"/>
    <property type="project" value="UniProtKB-KW"/>
</dbReference>
<reference evidence="6 7" key="1">
    <citation type="submission" date="2018-02" db="EMBL/GenBank/DDBJ databases">
        <title>The genomes of Aspergillus section Nigri reveals drivers in fungal speciation.</title>
        <authorList>
            <consortium name="DOE Joint Genome Institute"/>
            <person name="Vesth T.C."/>
            <person name="Nybo J."/>
            <person name="Theobald S."/>
            <person name="Brandl J."/>
            <person name="Frisvad J.C."/>
            <person name="Nielsen K.F."/>
            <person name="Lyhne E.K."/>
            <person name="Kogle M.E."/>
            <person name="Kuo A."/>
            <person name="Riley R."/>
            <person name="Clum A."/>
            <person name="Nolan M."/>
            <person name="Lipzen A."/>
            <person name="Salamov A."/>
            <person name="Henrissat B."/>
            <person name="Wiebenga A."/>
            <person name="De vries R.P."/>
            <person name="Grigoriev I.V."/>
            <person name="Mortensen U.H."/>
            <person name="Andersen M.R."/>
            <person name="Baker S.E."/>
        </authorList>
    </citation>
    <scope>NUCLEOTIDE SEQUENCE [LARGE SCALE GENOMIC DNA]</scope>
    <source>
        <strain evidence="6 7">CBS 101889</strain>
    </source>
</reference>
<dbReference type="SUPFAM" id="SSF56322">
    <property type="entry name" value="ADC synthase"/>
    <property type="match status" value="1"/>
</dbReference>
<evidence type="ECO:0000256" key="4">
    <source>
        <dbReference type="ARBA" id="ARBA00023239"/>
    </source>
</evidence>
<dbReference type="GeneID" id="37201939"/>
<dbReference type="AlphaFoldDB" id="A0A395HYY6"/>